<dbReference type="EMBL" id="HE613254">
    <property type="protein sequence ID" value="CCE66606.1"/>
    <property type="molecule type" value="Genomic_DNA"/>
</dbReference>
<feature type="signal peptide" evidence="1">
    <location>
        <begin position="1"/>
        <end position="20"/>
    </location>
</feature>
<dbReference type="KEGG" id="mhb:MHM_00880"/>
<dbReference type="AlphaFoldDB" id="G8C2Q8"/>
<evidence type="ECO:0000313" key="2">
    <source>
        <dbReference type="EMBL" id="CCE66606.1"/>
    </source>
</evidence>
<dbReference type="OrthoDB" id="5290752at2"/>
<reference evidence="2" key="2">
    <citation type="submission" date="2011-11" db="EMBL/GenBank/DDBJ databases">
        <authorList>
            <person name="Barker E."/>
        </authorList>
    </citation>
    <scope>NUCLEOTIDE SEQUENCE</scope>
    <source>
        <strain evidence="2">Birmingham 1</strain>
    </source>
</reference>
<protein>
    <submittedName>
        <fullName evidence="2">Uncharacterized protein</fullName>
    </submittedName>
</protein>
<feature type="chain" id="PRO_5003508812" evidence="1">
    <location>
        <begin position="21"/>
        <end position="214"/>
    </location>
</feature>
<sequence length="214" mass="23389">MTGWVKFLLSLVSVAGVSSAAGVPIVLTAGGDTPVVKSRTAGSATSRVTVESCELDSKQNSNTISFGAVETQTVCWNSKSGQQIATNVTDYSQLLTEQWSNKDQAWNTNLHRDKWSSQCVGSDHQAQWATFGDSSGTGVQYLGVCGETTLENTKFVKKVQSKVNDGDNIDWTFWTCDSNCWKTNVGTLSGTVEVLQPTQEETSNWKEIVFWVKR</sequence>
<reference evidence="2" key="1">
    <citation type="submission" date="2011-11" db="EMBL/GenBank/DDBJ databases">
        <title>Complete genome sequence of Candidatus Mycoplasma haemominutum.</title>
        <authorList>
            <person name="Barker E.N."/>
            <person name="Darby A.C."/>
            <person name="Helps C.R."/>
            <person name="Peters I.R."/>
            <person name="Hughes M.A."/>
            <person name="Radford A.D."/>
            <person name="Novacco M."/>
            <person name="Boretti F."/>
            <person name="Hofmann-Lehmann R."/>
            <person name="Tasker S."/>
        </authorList>
    </citation>
    <scope>NUCLEOTIDE SEQUENCE</scope>
    <source>
        <strain evidence="2">Birmingham 1</strain>
    </source>
</reference>
<evidence type="ECO:0000256" key="1">
    <source>
        <dbReference type="SAM" id="SignalP"/>
    </source>
</evidence>
<proteinExistence type="predicted"/>
<keyword evidence="1" id="KW-0732">Signal</keyword>
<organism evidence="2">
    <name type="scientific">Candidatus Mycoplasma haematominutum 'Birmingham 1'</name>
    <dbReference type="NCBI Taxonomy" id="1116213"/>
    <lineage>
        <taxon>Bacteria</taxon>
        <taxon>Bacillati</taxon>
        <taxon>Mycoplasmatota</taxon>
        <taxon>Mollicutes</taxon>
        <taxon>Mycoplasmataceae</taxon>
        <taxon>Mycoplasma</taxon>
    </lineage>
</organism>
<name>G8C2Q8_9MOLU</name>
<dbReference type="RefSeq" id="WP_015511471.1">
    <property type="nucleotide sequence ID" value="NC_021007.1"/>
</dbReference>
<gene>
    <name evidence="2" type="ORF">MHM_00880</name>
</gene>
<accession>G8C2Q8</accession>
<dbReference type="PATRIC" id="fig|1116213.3.peg.94"/>
<dbReference type="HOGENOM" id="CLU_107062_0_0_14"/>